<dbReference type="InterPro" id="IPR018303">
    <property type="entry name" value="ATPase_P-typ_P_site"/>
</dbReference>
<dbReference type="AlphaFoldDB" id="A0A2A8D3E3"/>
<keyword evidence="15" id="KW-1185">Reference proteome</keyword>
<evidence type="ECO:0000256" key="2">
    <source>
        <dbReference type="ARBA" id="ARBA00006024"/>
    </source>
</evidence>
<feature type="transmembrane region" description="Helical" evidence="11">
    <location>
        <begin position="482"/>
        <end position="507"/>
    </location>
</feature>
<comment type="subcellular location">
    <subcellularLocation>
        <location evidence="1">Cell membrane</location>
        <topology evidence="1">Multi-pass membrane protein</topology>
    </subcellularLocation>
</comment>
<feature type="transmembrane region" description="Helical" evidence="11">
    <location>
        <begin position="228"/>
        <end position="244"/>
    </location>
</feature>
<evidence type="ECO:0000256" key="7">
    <source>
        <dbReference type="ARBA" id="ARBA00022840"/>
    </source>
</evidence>
<dbReference type="Gene3D" id="3.30.70.100">
    <property type="match status" value="2"/>
</dbReference>
<dbReference type="GO" id="GO:0060003">
    <property type="term" value="P:copper ion export"/>
    <property type="evidence" value="ECO:0007669"/>
    <property type="project" value="UniProtKB-ARBA"/>
</dbReference>
<feature type="transmembrane region" description="Helical" evidence="11">
    <location>
        <begin position="440"/>
        <end position="462"/>
    </location>
</feature>
<feature type="compositionally biased region" description="Polar residues" evidence="12">
    <location>
        <begin position="21"/>
        <end position="30"/>
    </location>
</feature>
<evidence type="ECO:0000256" key="6">
    <source>
        <dbReference type="ARBA" id="ARBA00022741"/>
    </source>
</evidence>
<dbReference type="RefSeq" id="WP_098074046.1">
    <property type="nucleotide sequence ID" value="NZ_PDEQ01000001.1"/>
</dbReference>
<evidence type="ECO:0000259" key="13">
    <source>
        <dbReference type="PROSITE" id="PS50846"/>
    </source>
</evidence>
<dbReference type="Pfam" id="PF00403">
    <property type="entry name" value="HMA"/>
    <property type="match status" value="2"/>
</dbReference>
<dbReference type="SUPFAM" id="SSF81653">
    <property type="entry name" value="Calcium ATPase, transduction domain A"/>
    <property type="match status" value="1"/>
</dbReference>
<evidence type="ECO:0000256" key="10">
    <source>
        <dbReference type="ARBA" id="ARBA00023136"/>
    </source>
</evidence>
<feature type="domain" description="HMA" evidence="13">
    <location>
        <begin position="108"/>
        <end position="174"/>
    </location>
</feature>
<dbReference type="FunFam" id="3.30.70.100:FF:000001">
    <property type="entry name" value="ATPase copper transporting beta"/>
    <property type="match status" value="1"/>
</dbReference>
<evidence type="ECO:0000313" key="15">
    <source>
        <dbReference type="Proteomes" id="UP000220102"/>
    </source>
</evidence>
<accession>A0A2A8D3E3</accession>
<dbReference type="Gene3D" id="3.40.1110.10">
    <property type="entry name" value="Calcium-transporting ATPase, cytoplasmic domain N"/>
    <property type="match status" value="1"/>
</dbReference>
<dbReference type="CDD" id="cd00371">
    <property type="entry name" value="HMA"/>
    <property type="match status" value="2"/>
</dbReference>
<reference evidence="14 15" key="1">
    <citation type="submission" date="2017-10" db="EMBL/GenBank/DDBJ databases">
        <title>Draft genome of Longibacter Salinarum.</title>
        <authorList>
            <person name="Goh K.M."/>
            <person name="Shamsir M.S."/>
            <person name="Lim S.W."/>
        </authorList>
    </citation>
    <scope>NUCLEOTIDE SEQUENCE [LARGE SCALE GENOMIC DNA]</scope>
    <source>
        <strain evidence="14 15">KCTC 52045</strain>
    </source>
</reference>
<dbReference type="PANTHER" id="PTHR43520">
    <property type="entry name" value="ATP7, ISOFORM B"/>
    <property type="match status" value="1"/>
</dbReference>
<evidence type="ECO:0000256" key="1">
    <source>
        <dbReference type="ARBA" id="ARBA00004651"/>
    </source>
</evidence>
<dbReference type="PRINTS" id="PR00119">
    <property type="entry name" value="CATATPASE"/>
</dbReference>
<dbReference type="InterPro" id="IPR036412">
    <property type="entry name" value="HAD-like_sf"/>
</dbReference>
<proteinExistence type="inferred from homology"/>
<name>A0A2A8D3E3_9BACT</name>
<dbReference type="GO" id="GO:0005507">
    <property type="term" value="F:copper ion binding"/>
    <property type="evidence" value="ECO:0007669"/>
    <property type="project" value="TreeGrafter"/>
</dbReference>
<dbReference type="SFLD" id="SFLDS00003">
    <property type="entry name" value="Haloacid_Dehalogenase"/>
    <property type="match status" value="1"/>
</dbReference>
<dbReference type="PRINTS" id="PR00941">
    <property type="entry name" value="CDATPASE"/>
</dbReference>
<dbReference type="InterPro" id="IPR017969">
    <property type="entry name" value="Heavy-metal-associated_CS"/>
</dbReference>
<dbReference type="InterPro" id="IPR023214">
    <property type="entry name" value="HAD_sf"/>
</dbReference>
<feature type="transmembrane region" description="Helical" evidence="11">
    <location>
        <begin position="256"/>
        <end position="276"/>
    </location>
</feature>
<keyword evidence="9 11" id="KW-1133">Transmembrane helix</keyword>
<dbReference type="InterPro" id="IPR023299">
    <property type="entry name" value="ATPase_P-typ_cyto_dom_N"/>
</dbReference>
<dbReference type="SUPFAM" id="SSF56784">
    <property type="entry name" value="HAD-like"/>
    <property type="match status" value="1"/>
</dbReference>
<evidence type="ECO:0000256" key="9">
    <source>
        <dbReference type="ARBA" id="ARBA00022989"/>
    </source>
</evidence>
<dbReference type="CDD" id="cd02094">
    <property type="entry name" value="P-type_ATPase_Cu-like"/>
    <property type="match status" value="1"/>
</dbReference>
<dbReference type="InterPro" id="IPR036163">
    <property type="entry name" value="HMA_dom_sf"/>
</dbReference>
<dbReference type="GO" id="GO:0016887">
    <property type="term" value="F:ATP hydrolysis activity"/>
    <property type="evidence" value="ECO:0007669"/>
    <property type="project" value="InterPro"/>
</dbReference>
<comment type="caution">
    <text evidence="14">The sequence shown here is derived from an EMBL/GenBank/DDBJ whole genome shotgun (WGS) entry which is preliminary data.</text>
</comment>
<dbReference type="GO" id="GO:0005524">
    <property type="term" value="F:ATP binding"/>
    <property type="evidence" value="ECO:0007669"/>
    <property type="project" value="UniProtKB-UniRule"/>
</dbReference>
<keyword evidence="4 11" id="KW-0812">Transmembrane</keyword>
<keyword evidence="5 11" id="KW-0479">Metal-binding</keyword>
<keyword evidence="10 11" id="KW-0472">Membrane</keyword>
<keyword evidence="7 11" id="KW-0067">ATP-binding</keyword>
<evidence type="ECO:0000256" key="12">
    <source>
        <dbReference type="SAM" id="MobiDB-lite"/>
    </source>
</evidence>
<dbReference type="Proteomes" id="UP000220102">
    <property type="component" value="Unassembled WGS sequence"/>
</dbReference>
<dbReference type="GO" id="GO:0043682">
    <property type="term" value="F:P-type divalent copper transporter activity"/>
    <property type="evidence" value="ECO:0007669"/>
    <property type="project" value="TreeGrafter"/>
</dbReference>
<evidence type="ECO:0000256" key="8">
    <source>
        <dbReference type="ARBA" id="ARBA00022967"/>
    </source>
</evidence>
<evidence type="ECO:0000256" key="5">
    <source>
        <dbReference type="ARBA" id="ARBA00022723"/>
    </source>
</evidence>
<dbReference type="InterPro" id="IPR006121">
    <property type="entry name" value="HMA_dom"/>
</dbReference>
<dbReference type="PROSITE" id="PS00154">
    <property type="entry name" value="ATPASE_E1_E2"/>
    <property type="match status" value="1"/>
</dbReference>
<dbReference type="FunFam" id="2.70.150.10:FF:000020">
    <property type="entry name" value="Copper-exporting P-type ATPase A"/>
    <property type="match status" value="1"/>
</dbReference>
<dbReference type="Pfam" id="PF00702">
    <property type="entry name" value="Hydrolase"/>
    <property type="match status" value="1"/>
</dbReference>
<dbReference type="Pfam" id="PF00122">
    <property type="entry name" value="E1-E2_ATPase"/>
    <property type="match status" value="1"/>
</dbReference>
<dbReference type="PANTHER" id="PTHR43520:SF8">
    <property type="entry name" value="P-TYPE CU(+) TRANSPORTER"/>
    <property type="match status" value="1"/>
</dbReference>
<keyword evidence="3 11" id="KW-1003">Cell membrane</keyword>
<dbReference type="GO" id="GO:0055070">
    <property type="term" value="P:copper ion homeostasis"/>
    <property type="evidence" value="ECO:0007669"/>
    <property type="project" value="TreeGrafter"/>
</dbReference>
<dbReference type="SUPFAM" id="SSF81665">
    <property type="entry name" value="Calcium ATPase, transmembrane domain M"/>
    <property type="match status" value="1"/>
</dbReference>
<dbReference type="NCBIfam" id="TIGR01525">
    <property type="entry name" value="ATPase-IB_hvy"/>
    <property type="match status" value="1"/>
</dbReference>
<dbReference type="SUPFAM" id="SSF55008">
    <property type="entry name" value="HMA, heavy metal-associated domain"/>
    <property type="match status" value="2"/>
</dbReference>
<evidence type="ECO:0000313" key="14">
    <source>
        <dbReference type="EMBL" id="PEN15148.1"/>
    </source>
</evidence>
<dbReference type="EMBL" id="PDEQ01000001">
    <property type="protein sequence ID" value="PEN15148.1"/>
    <property type="molecule type" value="Genomic_DNA"/>
</dbReference>
<keyword evidence="6 11" id="KW-0547">Nucleotide-binding</keyword>
<evidence type="ECO:0000256" key="4">
    <source>
        <dbReference type="ARBA" id="ARBA00022692"/>
    </source>
</evidence>
<evidence type="ECO:0000256" key="3">
    <source>
        <dbReference type="ARBA" id="ARBA00022475"/>
    </source>
</evidence>
<gene>
    <name evidence="14" type="ORF">CRI94_02365</name>
</gene>
<dbReference type="SFLD" id="SFLDG00002">
    <property type="entry name" value="C1.7:_P-type_atpase_like"/>
    <property type="match status" value="1"/>
</dbReference>
<dbReference type="OrthoDB" id="1521937at2"/>
<feature type="compositionally biased region" description="Acidic residues" evidence="12">
    <location>
        <begin position="1"/>
        <end position="14"/>
    </location>
</feature>
<dbReference type="Gene3D" id="2.70.150.10">
    <property type="entry name" value="Calcium-transporting ATPase, cytoplasmic transduction domain A"/>
    <property type="match status" value="1"/>
</dbReference>
<feature type="transmembrane region" description="Helical" evidence="11">
    <location>
        <begin position="200"/>
        <end position="222"/>
    </location>
</feature>
<dbReference type="InterPro" id="IPR023298">
    <property type="entry name" value="ATPase_P-typ_TM_dom_sf"/>
</dbReference>
<protein>
    <submittedName>
        <fullName evidence="14">Heavy metal translocating P-type ATPase</fullName>
    </submittedName>
</protein>
<dbReference type="NCBIfam" id="TIGR01494">
    <property type="entry name" value="ATPase_P-type"/>
    <property type="match status" value="1"/>
</dbReference>
<dbReference type="InterPro" id="IPR027256">
    <property type="entry name" value="P-typ_ATPase_IB"/>
</dbReference>
<feature type="region of interest" description="Disordered" evidence="12">
    <location>
        <begin position="1"/>
        <end position="30"/>
    </location>
</feature>
<feature type="transmembrane region" description="Helical" evidence="11">
    <location>
        <begin position="805"/>
        <end position="824"/>
    </location>
</feature>
<dbReference type="GO" id="GO:0005886">
    <property type="term" value="C:plasma membrane"/>
    <property type="evidence" value="ECO:0007669"/>
    <property type="project" value="UniProtKB-SubCell"/>
</dbReference>
<evidence type="ECO:0000256" key="11">
    <source>
        <dbReference type="RuleBase" id="RU362081"/>
    </source>
</evidence>
<keyword evidence="8" id="KW-1278">Translocase</keyword>
<dbReference type="SFLD" id="SFLDF00027">
    <property type="entry name" value="p-type_atpase"/>
    <property type="match status" value="1"/>
</dbReference>
<dbReference type="PROSITE" id="PS50846">
    <property type="entry name" value="HMA_2"/>
    <property type="match status" value="2"/>
</dbReference>
<feature type="domain" description="HMA" evidence="13">
    <location>
        <begin position="36"/>
        <end position="106"/>
    </location>
</feature>
<dbReference type="InterPro" id="IPR008250">
    <property type="entry name" value="ATPase_P-typ_transduc_dom_A_sf"/>
</dbReference>
<dbReference type="Gene3D" id="3.40.50.1000">
    <property type="entry name" value="HAD superfamily/HAD-like"/>
    <property type="match status" value="1"/>
</dbReference>
<dbReference type="InterPro" id="IPR059000">
    <property type="entry name" value="ATPase_P-type_domA"/>
</dbReference>
<feature type="transmembrane region" description="Helical" evidence="11">
    <location>
        <begin position="282"/>
        <end position="303"/>
    </location>
</feature>
<dbReference type="InterPro" id="IPR044492">
    <property type="entry name" value="P_typ_ATPase_HD_dom"/>
</dbReference>
<dbReference type="PROSITE" id="PS01047">
    <property type="entry name" value="HMA_1"/>
    <property type="match status" value="2"/>
</dbReference>
<dbReference type="InterPro" id="IPR001757">
    <property type="entry name" value="P_typ_ATPase"/>
</dbReference>
<sequence length="854" mass="90584">MDAPTEETLSDETCEVPAQKSRPQADSTLRTNGAAQTVTLPVTGMHCASCSSRVEKRLAEDSNVRSVSVNLATETAAIVLKDENTASNSLLPHLIDVVEDAGYGVATRTLTLEIEGMHCASCSSSVERALKGTDGVIDAAVNLATETATITVLERGPDRRTLASVVRDAGYDVSDTDGEESTSLTEKTIEKVDQARRRMWVAWAYTAPIMLGMILHMGFGVMWPSEPIFRGIMIALALPVLAGVGRETFRSGIKALLNGGANMDSLIVLGTSAAFITGPLAYFMSVASYAGVSAMIMAFHLTGRYIEESAKGRASEAIRKLMELEAKTAVVLQNGDEVEIDVADLQPGDVMVVRPGEKIPTDGEVVDGYSAVDESMATGESMPVEKGVGDEVIGATVNQDGVLQVRATRVGSDTFLSQVVRLVEEAQGTKVPIQAVADRVTGWFVPAVIGVAITTFLLWFLFPSGMHVLAEWGAFLPWVEPGLSTLTLAISSMVAVFVIACPCALGLATPTALMVGSGLGAENGILIRSGEAIQTLKDVDMIVFDKTGTITRGEPEVTDVVVMASNTSPSEDDIVRLAAAAERGSEHPLGRSVVQYAEDKYKEIPSATDFEAVRGKGIRATVEGRRIVIGTRRLMSEENLDPATADDSMTALEQEAKTAVLVAIDNVIVAVIGIADTLKPESKEALQQLHAAGIQTGMLTGDNEQTARAIAEAVGIDHVVAEVLPDGKTDEIRRLQDAYGRIAFVGDGINDAPALTQADVGIAIGTGTDIAIEASDVTLVRGELTGVAEALSLSRATFRTIRQNLFWAFFYNVVMIPLAVIGWMHPVLAEIAMATSSITVVGNANRLRGHDLEN</sequence>
<organism evidence="14 15">
    <name type="scientific">Longibacter salinarum</name>
    <dbReference type="NCBI Taxonomy" id="1850348"/>
    <lineage>
        <taxon>Bacteria</taxon>
        <taxon>Pseudomonadati</taxon>
        <taxon>Rhodothermota</taxon>
        <taxon>Rhodothermia</taxon>
        <taxon>Rhodothermales</taxon>
        <taxon>Salisaetaceae</taxon>
        <taxon>Longibacter</taxon>
    </lineage>
</organism>
<comment type="similarity">
    <text evidence="2 11">Belongs to the cation transport ATPase (P-type) (TC 3.A.3) family. Type IB subfamily.</text>
</comment>